<dbReference type="OrthoDB" id="9027184at2"/>
<dbReference type="InterPro" id="IPR011749">
    <property type="entry name" value="CHP02243"/>
</dbReference>
<name>A0A371PUS6_STRIH</name>
<dbReference type="Proteomes" id="UP000262477">
    <property type="component" value="Unassembled WGS sequence"/>
</dbReference>
<comment type="caution">
    <text evidence="3">The sequence shown here is derived from an EMBL/GenBank/DDBJ whole genome shotgun (WGS) entry which is preliminary data.</text>
</comment>
<gene>
    <name evidence="3" type="ORF">DY245_33290</name>
</gene>
<keyword evidence="4" id="KW-1185">Reference proteome</keyword>
<organism evidence="3 4">
    <name type="scientific">Streptomyces inhibens</name>
    <dbReference type="NCBI Taxonomy" id="2293571"/>
    <lineage>
        <taxon>Bacteria</taxon>
        <taxon>Bacillati</taxon>
        <taxon>Actinomycetota</taxon>
        <taxon>Actinomycetes</taxon>
        <taxon>Kitasatosporales</taxon>
        <taxon>Streptomycetaceae</taxon>
        <taxon>Streptomyces</taxon>
    </lineage>
</organism>
<dbReference type="RefSeq" id="WP_128510865.1">
    <property type="nucleotide sequence ID" value="NZ_QUAC01000310.1"/>
</dbReference>
<dbReference type="InterPro" id="IPR006949">
    <property type="entry name" value="Barrel_Baseplate_J-like"/>
</dbReference>
<dbReference type="NCBIfam" id="TIGR02243">
    <property type="entry name" value="putative baseplate assembly protein"/>
    <property type="match status" value="1"/>
</dbReference>
<accession>A0A371PUS6</accession>
<dbReference type="Pfam" id="PF04865">
    <property type="entry name" value="Baseplate_J"/>
    <property type="match status" value="1"/>
</dbReference>
<feature type="region of interest" description="Disordered" evidence="1">
    <location>
        <begin position="459"/>
        <end position="492"/>
    </location>
</feature>
<feature type="domain" description="Baseplate protein J-like barrel" evidence="2">
    <location>
        <begin position="436"/>
        <end position="470"/>
    </location>
</feature>
<dbReference type="AlphaFoldDB" id="A0A371PUS6"/>
<protein>
    <submittedName>
        <fullName evidence="3">Putative baseplate assembly protein</fullName>
    </submittedName>
</protein>
<reference evidence="3 4" key="1">
    <citation type="submission" date="2018-08" db="EMBL/GenBank/DDBJ databases">
        <title>Streptomyces NEAU-D10 sp. nov., a novel Actinomycete isolated from soil.</title>
        <authorList>
            <person name="Jin L."/>
        </authorList>
    </citation>
    <scope>NUCLEOTIDE SEQUENCE [LARGE SCALE GENOMIC DNA]</scope>
    <source>
        <strain evidence="3 4">NEAU-D10</strain>
    </source>
</reference>
<proteinExistence type="predicted"/>
<sequence>MTLPMPEYDGRSRADITGAAAASVRAAQPLWAGRDRTDPGHALIETCADMVEALRDRLNRAPDRHRLELLRMLGVRPYRASASRAEVLFQLAAPSPEPVPVPAGVEVATRPVGAEEPVVFSTVCEALVNPCVLVAAGRFAEKGAQGGVVHGSLTRFGAPGRDAVEPGGLPFAGPPFHLNLPYFGDYPLSADTPVRPPSVATSPGPDVTLAVLSVPVPDTRVTFEVGFGKGLAEEKEVWEAWQGSHWAPCTLVAHTVGEDGTTRITLDIPATHAPARLLIDPSGSEHDARPWQLRDVGLVRRIPQVGPVFRHEPASLALQPVLTVKVPAVQACLVQDEELGRATGQAGERFRFAHPPLLHATDTLTVEALGADGARGRWSHVPSLAASGPDDRHFTLDPRTGEAVFAPVTRTGRGLRRHGAALPEGSLVRAPRYLTGGGTRGNVPARTVTTLRTPLPYVSAVTNPAPATGGTEEETSEAYARRRPLGSPVPERAVTPLDYEELALAASAGMARIHHVRTVTDNTLDPARNLLFAKPADTMVEFTLESDTSSVLQDTEITAAGMVFTTQDEATRTGAARAGVAPLHLDSTVTGATDLFTAGDYQAQGTASGAFRPGGKLVLCLVHIPGSVAPKELALWVKPNTDVPGRRLALSVFLPRTGMPWWNPDAPAAYTSVTADTKVLGGAFPLRLGASPRWRPEDDPPETEIDRAVAGHGSFPPLRGSWLALQIHDPSGDETTTYEVHFDAGTTGEVKALQYALVDEPATAISDETPGQVFQLLQPKVYVAPEQELPEVVVGTDTYWTAVDSFHNSTVNSQHVVINALTGQVHFGPKVGKDQHGAVPGKDLQISVEPYSTTLGAGGNGVERGTACTGVPPGIVSARITKTSANGSDGYTDTSGGTFQAGVRLRVIPAVTADERGWFPFHMLTPTQDACDTLRRALRARQPAGVPVWLETPRYVGIRIEAQVRPADYQTATERSELAAAAEKALYRWFNPVDGGPDGTGWPLGRPVYAGEAYRVLEQVPGLAWVASAALFQLEPTAGGGGTRAETIAFADDQTVYSVEHRVTVAETP</sequence>
<evidence type="ECO:0000313" key="4">
    <source>
        <dbReference type="Proteomes" id="UP000262477"/>
    </source>
</evidence>
<dbReference type="EMBL" id="QUAC01000310">
    <property type="protein sequence ID" value="REK86224.1"/>
    <property type="molecule type" value="Genomic_DNA"/>
</dbReference>
<evidence type="ECO:0000259" key="2">
    <source>
        <dbReference type="Pfam" id="PF04865"/>
    </source>
</evidence>
<evidence type="ECO:0000256" key="1">
    <source>
        <dbReference type="SAM" id="MobiDB-lite"/>
    </source>
</evidence>
<evidence type="ECO:0000313" key="3">
    <source>
        <dbReference type="EMBL" id="REK86224.1"/>
    </source>
</evidence>